<feature type="region of interest" description="Disordered" evidence="2">
    <location>
        <begin position="402"/>
        <end position="448"/>
    </location>
</feature>
<dbReference type="PANTHER" id="PTHR46696">
    <property type="entry name" value="P450, PUTATIVE (EUROFUNG)-RELATED"/>
    <property type="match status" value="1"/>
</dbReference>
<organism evidence="3 4">
    <name type="scientific">Actinoallomurus acaciae</name>
    <dbReference type="NCBI Taxonomy" id="502577"/>
    <lineage>
        <taxon>Bacteria</taxon>
        <taxon>Bacillati</taxon>
        <taxon>Actinomycetota</taxon>
        <taxon>Actinomycetes</taxon>
        <taxon>Streptosporangiales</taxon>
        <taxon>Thermomonosporaceae</taxon>
        <taxon>Actinoallomurus</taxon>
    </lineage>
</organism>
<reference evidence="3 4" key="1">
    <citation type="submission" date="2024-09" db="EMBL/GenBank/DDBJ databases">
        <authorList>
            <person name="Sun Q."/>
            <person name="Mori K."/>
        </authorList>
    </citation>
    <scope>NUCLEOTIDE SEQUENCE [LARGE SCALE GENOMIC DNA]</scope>
    <source>
        <strain evidence="3 4">TBRC 0563</strain>
    </source>
</reference>
<dbReference type="InterPro" id="IPR002397">
    <property type="entry name" value="Cyt_P450_B"/>
</dbReference>
<dbReference type="PANTHER" id="PTHR46696:SF1">
    <property type="entry name" value="CYTOCHROME P450 YJIB-RELATED"/>
    <property type="match status" value="1"/>
</dbReference>
<dbReference type="InterPro" id="IPR036396">
    <property type="entry name" value="Cyt_P450_sf"/>
</dbReference>
<proteinExistence type="inferred from homology"/>
<dbReference type="Proteomes" id="UP001589627">
    <property type="component" value="Unassembled WGS sequence"/>
</dbReference>
<dbReference type="Gene3D" id="1.10.630.10">
    <property type="entry name" value="Cytochrome P450"/>
    <property type="match status" value="1"/>
</dbReference>
<gene>
    <name evidence="3" type="ORF">ACFFNX_03115</name>
</gene>
<evidence type="ECO:0000313" key="3">
    <source>
        <dbReference type="EMBL" id="MFB9831173.1"/>
    </source>
</evidence>
<protein>
    <submittedName>
        <fullName evidence="3">Cytochrome P450</fullName>
    </submittedName>
</protein>
<keyword evidence="4" id="KW-1185">Reference proteome</keyword>
<dbReference type="EMBL" id="JBHLZP010000010">
    <property type="protein sequence ID" value="MFB9831173.1"/>
    <property type="molecule type" value="Genomic_DNA"/>
</dbReference>
<comment type="caution">
    <text evidence="3">The sequence shown here is derived from an EMBL/GenBank/DDBJ whole genome shotgun (WGS) entry which is preliminary data.</text>
</comment>
<evidence type="ECO:0000313" key="4">
    <source>
        <dbReference type="Proteomes" id="UP001589627"/>
    </source>
</evidence>
<dbReference type="PRINTS" id="PR00359">
    <property type="entry name" value="BP450"/>
</dbReference>
<dbReference type="SUPFAM" id="SSF48264">
    <property type="entry name" value="Cytochrome P450"/>
    <property type="match status" value="1"/>
</dbReference>
<dbReference type="CDD" id="cd20623">
    <property type="entry name" value="CYP_unk"/>
    <property type="match status" value="1"/>
</dbReference>
<accession>A0ABV5Y821</accession>
<comment type="similarity">
    <text evidence="1">Belongs to the cytochrome P450 family.</text>
</comment>
<feature type="compositionally biased region" description="Basic residues" evidence="2">
    <location>
        <begin position="430"/>
        <end position="439"/>
    </location>
</feature>
<evidence type="ECO:0000256" key="2">
    <source>
        <dbReference type="SAM" id="MobiDB-lite"/>
    </source>
</evidence>
<evidence type="ECO:0000256" key="1">
    <source>
        <dbReference type="ARBA" id="ARBA00010617"/>
    </source>
</evidence>
<sequence>MTSDRPGPPPGCPAHASRTPLYGPAFTADASSVYAELRRHGAIAPVEIAPGTPAMLVIGYHTALEVLRDPATFPRDPRRWQERVPADCPVLPMMGYRPNALFTDGAAHARVRGATTDALARIELNDLRSYVEDTADMLIDRFGASGKADLISEYARILPLMVFNLLFGCPPDLGDRLVEGMSGIFELVEPEKANELLTRTLFELVALKRARPGPDMTSWLMEHPAELTDEEMVHQLVTLQGGGTEPEMNLIGNGVRLLLSDDRFASDLSGGSLPIEDAIDEILWTDPPIANYATSYPRSDLNVAGARLPEGEPVVISFTGANTDPSLSFERTGNRAHLAWGAGPHACPAQMQARLIASVAIEKLLDRLPDMRLAVPADQLTWRPGFFHRGLTALPVEFEPLPAQATAAEEPRDPAPPPPAPRPAETSRPSRGRSQRRRSTLMGWWRGQ</sequence>
<name>A0ABV5Y821_9ACTN</name>
<dbReference type="RefSeq" id="WP_378194716.1">
    <property type="nucleotide sequence ID" value="NZ_JBHLZP010000010.1"/>
</dbReference>